<evidence type="ECO:0000256" key="3">
    <source>
        <dbReference type="ARBA" id="ARBA00011582"/>
    </source>
</evidence>
<evidence type="ECO:0000256" key="5">
    <source>
        <dbReference type="ARBA" id="ARBA00022723"/>
    </source>
</evidence>
<dbReference type="GO" id="GO:0003796">
    <property type="term" value="F:lysozyme activity"/>
    <property type="evidence" value="ECO:0007669"/>
    <property type="project" value="TreeGrafter"/>
</dbReference>
<dbReference type="PANTHER" id="PTHR11407">
    <property type="entry name" value="LYSOZYME C"/>
    <property type="match status" value="1"/>
</dbReference>
<dbReference type="SUPFAM" id="SSF53955">
    <property type="entry name" value="Lysozyme-like"/>
    <property type="match status" value="1"/>
</dbReference>
<evidence type="ECO:0000256" key="1">
    <source>
        <dbReference type="ARBA" id="ARBA00002592"/>
    </source>
</evidence>
<dbReference type="InterPro" id="IPR001916">
    <property type="entry name" value="Glyco_hydro_22"/>
</dbReference>
<keyword evidence="7" id="KW-0106">Calcium</keyword>
<dbReference type="PRINTS" id="PR00135">
    <property type="entry name" value="LYZLACT"/>
</dbReference>
<dbReference type="GO" id="GO:0004461">
    <property type="term" value="F:lactose synthase activity"/>
    <property type="evidence" value="ECO:0007669"/>
    <property type="project" value="InterPro"/>
</dbReference>
<evidence type="ECO:0000259" key="13">
    <source>
        <dbReference type="PROSITE" id="PS00128"/>
    </source>
</evidence>
<comment type="function">
    <text evidence="1">Regulatory subunit of lactose synthase, changes the substrate specificity of galactosyltransferase in the mammary gland making glucose a good acceptor substrate for this enzyme. This enables LS to synthesize lactose, the major carbohydrate component of milk. In other tissues, galactosyltransferase transfers galactose onto the N-acetylglucosamine of the oligosaccharide chains in glycoproteins.</text>
</comment>
<keyword evidence="4" id="KW-0964">Secreted</keyword>
<proteinExistence type="inferred from homology"/>
<keyword evidence="8" id="KW-0422">Lactose biosynthesis</keyword>
<dbReference type="GO" id="GO:0005989">
    <property type="term" value="P:lactose biosynthetic process"/>
    <property type="evidence" value="ECO:0007669"/>
    <property type="project" value="UniProtKB-KW"/>
</dbReference>
<evidence type="ECO:0000256" key="8">
    <source>
        <dbReference type="ARBA" id="ARBA00023091"/>
    </source>
</evidence>
<evidence type="ECO:0000256" key="12">
    <source>
        <dbReference type="SAM" id="SignalP"/>
    </source>
</evidence>
<evidence type="ECO:0000313" key="14">
    <source>
        <dbReference type="EMBL" id="KAG8509020.1"/>
    </source>
</evidence>
<evidence type="ECO:0000256" key="4">
    <source>
        <dbReference type="ARBA" id="ARBA00022525"/>
    </source>
</evidence>
<feature type="domain" description="Glycosyl hydrolases family 22 (GH22)" evidence="13">
    <location>
        <begin position="92"/>
        <end position="110"/>
    </location>
</feature>
<dbReference type="OrthoDB" id="17373at2759"/>
<reference evidence="14" key="1">
    <citation type="journal article" date="2021" name="Evol. Appl.">
        <title>The genome of the Pyrenean desman and the effects of bottlenecks and inbreeding on the genomic landscape of an endangered species.</title>
        <authorList>
            <person name="Escoda L."/>
            <person name="Castresana J."/>
        </authorList>
    </citation>
    <scope>NUCLEOTIDE SEQUENCE</scope>
    <source>
        <strain evidence="14">IBE-C5619</strain>
    </source>
</reference>
<dbReference type="Pfam" id="PF00062">
    <property type="entry name" value="Lys"/>
    <property type="match status" value="1"/>
</dbReference>
<evidence type="ECO:0000256" key="11">
    <source>
        <dbReference type="RuleBase" id="RU004440"/>
    </source>
</evidence>
<keyword evidence="6" id="KW-0494">Milk protein</keyword>
<dbReference type="FunFam" id="1.10.530.10:FF:000014">
    <property type="entry name" value="Alpha-lactalbumin"/>
    <property type="match status" value="1"/>
</dbReference>
<dbReference type="PANTHER" id="PTHR11407:SF32">
    <property type="entry name" value="ALPHA-LACTALBUMIN"/>
    <property type="match status" value="1"/>
</dbReference>
<evidence type="ECO:0000256" key="6">
    <source>
        <dbReference type="ARBA" id="ARBA00022743"/>
    </source>
</evidence>
<dbReference type="Gene3D" id="1.10.530.10">
    <property type="match status" value="1"/>
</dbReference>
<keyword evidence="12" id="KW-0732">Signal</keyword>
<dbReference type="InterPro" id="IPR019799">
    <property type="entry name" value="Glyco_hydro_22_CS"/>
</dbReference>
<organism evidence="14 15">
    <name type="scientific">Galemys pyrenaicus</name>
    <name type="common">Iberian desman</name>
    <name type="synonym">Pyrenean desman</name>
    <dbReference type="NCBI Taxonomy" id="202257"/>
    <lineage>
        <taxon>Eukaryota</taxon>
        <taxon>Metazoa</taxon>
        <taxon>Chordata</taxon>
        <taxon>Craniata</taxon>
        <taxon>Vertebrata</taxon>
        <taxon>Euteleostomi</taxon>
        <taxon>Mammalia</taxon>
        <taxon>Eutheria</taxon>
        <taxon>Laurasiatheria</taxon>
        <taxon>Eulipotyphla</taxon>
        <taxon>Talpidae</taxon>
        <taxon>Galemys</taxon>
    </lineage>
</organism>
<name>A0A8J6A1L1_GALPY</name>
<dbReference type="InterPro" id="IPR000545">
    <property type="entry name" value="Lactalbumin"/>
</dbReference>
<evidence type="ECO:0000256" key="10">
    <source>
        <dbReference type="ARBA" id="ARBA00031746"/>
    </source>
</evidence>
<keyword evidence="5" id="KW-0479">Metal-binding</keyword>
<dbReference type="EMBL" id="JAGFMF010011958">
    <property type="protein sequence ID" value="KAG8509020.1"/>
    <property type="molecule type" value="Genomic_DNA"/>
</dbReference>
<protein>
    <recommendedName>
        <fullName evidence="10">Lactose synthase B protein</fullName>
    </recommendedName>
</protein>
<dbReference type="PRINTS" id="PR00136">
    <property type="entry name" value="LACTALBUMIN"/>
</dbReference>
<comment type="subcellular location">
    <subcellularLocation>
        <location evidence="2">Secreted</location>
    </subcellularLocation>
</comment>
<feature type="chain" id="PRO_5035197859" description="Lactose synthase B protein" evidence="12">
    <location>
        <begin position="20"/>
        <end position="123"/>
    </location>
</feature>
<keyword evidence="9" id="KW-1015">Disulfide bond</keyword>
<comment type="subunit">
    <text evidence="3">Lactose synthase (LS) is a heterodimer of a catalytic component, beta1,4-galactosyltransferase (beta4Gal-T1) and a regulatory component, alpha-lactalbumin (LA).</text>
</comment>
<feature type="signal peptide" evidence="12">
    <location>
        <begin position="1"/>
        <end position="19"/>
    </location>
</feature>
<dbReference type="PROSITE" id="PS00128">
    <property type="entry name" value="GLYCOSYL_HYDROL_F22_1"/>
    <property type="match status" value="1"/>
</dbReference>
<accession>A0A8J6A1L1</accession>
<dbReference type="SMART" id="SM00263">
    <property type="entry name" value="LYZ1"/>
    <property type="match status" value="1"/>
</dbReference>
<dbReference type="GO" id="GO:0005509">
    <property type="term" value="F:calcium ion binding"/>
    <property type="evidence" value="ECO:0007669"/>
    <property type="project" value="InterPro"/>
</dbReference>
<dbReference type="GO" id="GO:0050829">
    <property type="term" value="P:defense response to Gram-negative bacterium"/>
    <property type="evidence" value="ECO:0007669"/>
    <property type="project" value="TreeGrafter"/>
</dbReference>
<dbReference type="InterPro" id="IPR023346">
    <property type="entry name" value="Lysozyme-like_dom_sf"/>
</dbReference>
<dbReference type="GO" id="GO:0050830">
    <property type="term" value="P:defense response to Gram-positive bacterium"/>
    <property type="evidence" value="ECO:0007669"/>
    <property type="project" value="TreeGrafter"/>
</dbReference>
<comment type="caution">
    <text evidence="14">The sequence shown here is derived from an EMBL/GenBank/DDBJ whole genome shotgun (WGS) entry which is preliminary data.</text>
</comment>
<evidence type="ECO:0000256" key="7">
    <source>
        <dbReference type="ARBA" id="ARBA00022837"/>
    </source>
</evidence>
<sequence length="123" mass="13908">MMSFISLLLVGILFPATQAKQFTKCELSQALKEMDGYGGVTLPEWICILFHSSGCDTQAVVSNNGSTEYGLFQISNKFWCKDNQNLKSENFCDISCDKFLDDDLTDDMMCARKILDKEGIDHW</sequence>
<evidence type="ECO:0000256" key="2">
    <source>
        <dbReference type="ARBA" id="ARBA00004613"/>
    </source>
</evidence>
<keyword evidence="15" id="KW-1185">Reference proteome</keyword>
<dbReference type="Proteomes" id="UP000700334">
    <property type="component" value="Unassembled WGS sequence"/>
</dbReference>
<evidence type="ECO:0000256" key="9">
    <source>
        <dbReference type="ARBA" id="ARBA00023157"/>
    </source>
</evidence>
<dbReference type="GO" id="GO:0005576">
    <property type="term" value="C:extracellular region"/>
    <property type="evidence" value="ECO:0007669"/>
    <property type="project" value="UniProtKB-SubCell"/>
</dbReference>
<dbReference type="PROSITE" id="PS51348">
    <property type="entry name" value="GLYCOSYL_HYDROL_F22_2"/>
    <property type="match status" value="1"/>
</dbReference>
<dbReference type="AlphaFoldDB" id="A0A8J6A1L1"/>
<comment type="similarity">
    <text evidence="11">Belongs to the glycosyl hydrolase 22 family.</text>
</comment>
<evidence type="ECO:0000313" key="15">
    <source>
        <dbReference type="Proteomes" id="UP000700334"/>
    </source>
</evidence>
<gene>
    <name evidence="14" type="ORF">J0S82_007963</name>
</gene>